<evidence type="ECO:0000313" key="3">
    <source>
        <dbReference type="Proteomes" id="UP001292094"/>
    </source>
</evidence>
<evidence type="ECO:0000313" key="2">
    <source>
        <dbReference type="EMBL" id="KAK4287647.1"/>
    </source>
</evidence>
<proteinExistence type="predicted"/>
<evidence type="ECO:0000256" key="1">
    <source>
        <dbReference type="SAM" id="MobiDB-lite"/>
    </source>
</evidence>
<feature type="compositionally biased region" description="Basic and acidic residues" evidence="1">
    <location>
        <begin position="57"/>
        <end position="74"/>
    </location>
</feature>
<dbReference type="EMBL" id="JAWZYT010006724">
    <property type="protein sequence ID" value="KAK4287647.1"/>
    <property type="molecule type" value="Genomic_DNA"/>
</dbReference>
<reference evidence="2" key="1">
    <citation type="submission" date="2023-11" db="EMBL/GenBank/DDBJ databases">
        <title>Genome assemblies of two species of porcelain crab, Petrolisthes cinctipes and Petrolisthes manimaculis (Anomura: Porcellanidae).</title>
        <authorList>
            <person name="Angst P."/>
        </authorList>
    </citation>
    <scope>NUCLEOTIDE SEQUENCE</scope>
    <source>
        <strain evidence="2">PB745_02</strain>
        <tissue evidence="2">Gill</tissue>
    </source>
</reference>
<keyword evidence="3" id="KW-1185">Reference proteome</keyword>
<dbReference type="Proteomes" id="UP001292094">
    <property type="component" value="Unassembled WGS sequence"/>
</dbReference>
<feature type="region of interest" description="Disordered" evidence="1">
    <location>
        <begin position="1"/>
        <end position="74"/>
    </location>
</feature>
<accession>A0AAE1NEI7</accession>
<gene>
    <name evidence="2" type="ORF">Pmani_039282</name>
</gene>
<protein>
    <submittedName>
        <fullName evidence="2">Uncharacterized protein</fullName>
    </submittedName>
</protein>
<organism evidence="2 3">
    <name type="scientific">Petrolisthes manimaculis</name>
    <dbReference type="NCBI Taxonomy" id="1843537"/>
    <lineage>
        <taxon>Eukaryota</taxon>
        <taxon>Metazoa</taxon>
        <taxon>Ecdysozoa</taxon>
        <taxon>Arthropoda</taxon>
        <taxon>Crustacea</taxon>
        <taxon>Multicrustacea</taxon>
        <taxon>Malacostraca</taxon>
        <taxon>Eumalacostraca</taxon>
        <taxon>Eucarida</taxon>
        <taxon>Decapoda</taxon>
        <taxon>Pleocyemata</taxon>
        <taxon>Anomura</taxon>
        <taxon>Galatheoidea</taxon>
        <taxon>Porcellanidae</taxon>
        <taxon>Petrolisthes</taxon>
    </lineage>
</organism>
<feature type="compositionally biased region" description="Basic and acidic residues" evidence="1">
    <location>
        <begin position="1"/>
        <end position="25"/>
    </location>
</feature>
<feature type="compositionally biased region" description="Basic residues" evidence="1">
    <location>
        <begin position="36"/>
        <end position="46"/>
    </location>
</feature>
<dbReference type="AlphaFoldDB" id="A0AAE1NEI7"/>
<sequence>MSRGYESNRRGERMGWKDHVWSNRGDEEDDAWSSGRSRRGKEKVMRRSGANQQRVVLKKERGQRTGVEEWSKTG</sequence>
<comment type="caution">
    <text evidence="2">The sequence shown here is derived from an EMBL/GenBank/DDBJ whole genome shotgun (WGS) entry which is preliminary data.</text>
</comment>
<name>A0AAE1NEI7_9EUCA</name>